<comment type="caution">
    <text evidence="1">The sequence shown here is derived from an EMBL/GenBank/DDBJ whole genome shotgun (WGS) entry which is preliminary data.</text>
</comment>
<sequence>MRPTNQKSKLQVIVGCKSWCNRAGQGLGLCKQHICHELSHALRRTGSAAMRLCMQSVCFRKGKIDDLSHDCLQWFNSLLLNRFMYLRKFIGILPY</sequence>
<accession>A0A5C6BQ25</accession>
<organism evidence="1 2">
    <name type="scientific">Symmachiella macrocystis</name>
    <dbReference type="NCBI Taxonomy" id="2527985"/>
    <lineage>
        <taxon>Bacteria</taxon>
        <taxon>Pseudomonadati</taxon>
        <taxon>Planctomycetota</taxon>
        <taxon>Planctomycetia</taxon>
        <taxon>Planctomycetales</taxon>
        <taxon>Planctomycetaceae</taxon>
        <taxon>Symmachiella</taxon>
    </lineage>
</organism>
<keyword evidence="2" id="KW-1185">Reference proteome</keyword>
<dbReference type="AlphaFoldDB" id="A0A5C6BQ25"/>
<proteinExistence type="predicted"/>
<dbReference type="EMBL" id="SJPP01000001">
    <property type="protein sequence ID" value="TWU14330.1"/>
    <property type="molecule type" value="Genomic_DNA"/>
</dbReference>
<protein>
    <submittedName>
        <fullName evidence="1">Uncharacterized protein</fullName>
    </submittedName>
</protein>
<dbReference type="Proteomes" id="UP000320735">
    <property type="component" value="Unassembled WGS sequence"/>
</dbReference>
<evidence type="ECO:0000313" key="1">
    <source>
        <dbReference type="EMBL" id="TWU14330.1"/>
    </source>
</evidence>
<reference evidence="1 2" key="1">
    <citation type="submission" date="2019-02" db="EMBL/GenBank/DDBJ databases">
        <title>Deep-cultivation of Planctomycetes and their phenomic and genomic characterization uncovers novel biology.</title>
        <authorList>
            <person name="Wiegand S."/>
            <person name="Jogler M."/>
            <person name="Boedeker C."/>
            <person name="Pinto D."/>
            <person name="Vollmers J."/>
            <person name="Rivas-Marin E."/>
            <person name="Kohn T."/>
            <person name="Peeters S.H."/>
            <person name="Heuer A."/>
            <person name="Rast P."/>
            <person name="Oberbeckmann S."/>
            <person name="Bunk B."/>
            <person name="Jeske O."/>
            <person name="Meyerdierks A."/>
            <person name="Storesund J.E."/>
            <person name="Kallscheuer N."/>
            <person name="Luecker S."/>
            <person name="Lage O.M."/>
            <person name="Pohl T."/>
            <person name="Merkel B.J."/>
            <person name="Hornburger P."/>
            <person name="Mueller R.-W."/>
            <person name="Bruemmer F."/>
            <person name="Labrenz M."/>
            <person name="Spormann A.M."/>
            <person name="Op Den Camp H."/>
            <person name="Overmann J."/>
            <person name="Amann R."/>
            <person name="Jetten M.S.M."/>
            <person name="Mascher T."/>
            <person name="Medema M.H."/>
            <person name="Devos D.P."/>
            <person name="Kaster A.-K."/>
            <person name="Ovreas L."/>
            <person name="Rohde M."/>
            <person name="Galperin M.Y."/>
            <person name="Jogler C."/>
        </authorList>
    </citation>
    <scope>NUCLEOTIDE SEQUENCE [LARGE SCALE GENOMIC DNA]</scope>
    <source>
        <strain evidence="1 2">CA54</strain>
    </source>
</reference>
<gene>
    <name evidence="1" type="ORF">CA54_31750</name>
</gene>
<evidence type="ECO:0000313" key="2">
    <source>
        <dbReference type="Proteomes" id="UP000320735"/>
    </source>
</evidence>
<name>A0A5C6BQ25_9PLAN</name>